<dbReference type="GO" id="GO:0016020">
    <property type="term" value="C:membrane"/>
    <property type="evidence" value="ECO:0007669"/>
    <property type="project" value="UniProtKB-SubCell"/>
</dbReference>
<feature type="transmembrane region" description="Helical" evidence="5">
    <location>
        <begin position="333"/>
        <end position="354"/>
    </location>
</feature>
<keyword evidence="7" id="KW-1185">Reference proteome</keyword>
<feature type="transmembrane region" description="Helical" evidence="5">
    <location>
        <begin position="96"/>
        <end position="115"/>
    </location>
</feature>
<organism evidence="6 7">
    <name type="scientific">Trichonephila clavata</name>
    <name type="common">Joro spider</name>
    <name type="synonym">Nephila clavata</name>
    <dbReference type="NCBI Taxonomy" id="2740835"/>
    <lineage>
        <taxon>Eukaryota</taxon>
        <taxon>Metazoa</taxon>
        <taxon>Ecdysozoa</taxon>
        <taxon>Arthropoda</taxon>
        <taxon>Chelicerata</taxon>
        <taxon>Arachnida</taxon>
        <taxon>Araneae</taxon>
        <taxon>Araneomorphae</taxon>
        <taxon>Entelegynae</taxon>
        <taxon>Araneoidea</taxon>
        <taxon>Nephilidae</taxon>
        <taxon>Trichonephila</taxon>
    </lineage>
</organism>
<dbReference type="GO" id="GO:0022857">
    <property type="term" value="F:transmembrane transporter activity"/>
    <property type="evidence" value="ECO:0007669"/>
    <property type="project" value="InterPro"/>
</dbReference>
<dbReference type="OrthoDB" id="2544694at2759"/>
<feature type="transmembrane region" description="Helical" evidence="5">
    <location>
        <begin position="361"/>
        <end position="380"/>
    </location>
</feature>
<dbReference type="SUPFAM" id="SSF103473">
    <property type="entry name" value="MFS general substrate transporter"/>
    <property type="match status" value="1"/>
</dbReference>
<evidence type="ECO:0000256" key="4">
    <source>
        <dbReference type="ARBA" id="ARBA00023136"/>
    </source>
</evidence>
<dbReference type="PANTHER" id="PTHR24064">
    <property type="entry name" value="SOLUTE CARRIER FAMILY 22 MEMBER"/>
    <property type="match status" value="1"/>
</dbReference>
<dbReference type="AlphaFoldDB" id="A0A8X6GWT2"/>
<keyword evidence="4 5" id="KW-0472">Membrane</keyword>
<keyword evidence="2 5" id="KW-0812">Transmembrane</keyword>
<accession>A0A8X6GWT2</accession>
<gene>
    <name evidence="6" type="primary">oct-1</name>
    <name evidence="6" type="ORF">TNCT_619351</name>
</gene>
<evidence type="ECO:0000256" key="5">
    <source>
        <dbReference type="SAM" id="Phobius"/>
    </source>
</evidence>
<comment type="subcellular location">
    <subcellularLocation>
        <location evidence="1">Membrane</location>
        <topology evidence="1">Multi-pass membrane protein</topology>
    </subcellularLocation>
</comment>
<evidence type="ECO:0000313" key="6">
    <source>
        <dbReference type="EMBL" id="GFR11973.1"/>
    </source>
</evidence>
<sequence>MHVIFLTGIPGHWCYVPEIAESNLSLEMQKALIMPPSDPHCSMYDVNYTDILQSRNPKFNNETPTKPCDKGWFYENSEFDQTAVTEWDLVCKDDHYVNLLLSTTFMGIFLGSQLFSSLSSKIGRKPTFLISALIITVSDVGSSVSRNFVMVVLLRILQGTAISSIYSTPYALILEIVRPELRTLMNEIATVSWTAGLCLLPMIAWVSRSWVIMSGLNSSCALVLFLCGSVIPESPMWLVTQGQYRKANDILKKMSKLNGKTAHQDYRLLERVRNFGHEYQRNVADQKKCSARDFFKYPRLRRRFMCIAMCWMLNTIPYAGLQMNTRFLEGNKFVNFFLASLVEIPAHFGTWFCIVNSGRRWTLLTAFIIAAISCFLTFPLDGKRHLDSEQNFRSKRTNKLEGKIVIRVKKTDEFNCEKDRW</sequence>
<dbReference type="InterPro" id="IPR005828">
    <property type="entry name" value="MFS_sugar_transport-like"/>
</dbReference>
<keyword evidence="3 5" id="KW-1133">Transmembrane helix</keyword>
<dbReference type="InterPro" id="IPR036259">
    <property type="entry name" value="MFS_trans_sf"/>
</dbReference>
<feature type="transmembrane region" description="Helical" evidence="5">
    <location>
        <begin position="156"/>
        <end position="177"/>
    </location>
</feature>
<name>A0A8X6GWT2_TRICU</name>
<comment type="caution">
    <text evidence="6">The sequence shown here is derived from an EMBL/GenBank/DDBJ whole genome shotgun (WGS) entry which is preliminary data.</text>
</comment>
<feature type="transmembrane region" description="Helical" evidence="5">
    <location>
        <begin position="127"/>
        <end position="144"/>
    </location>
</feature>
<feature type="transmembrane region" description="Helical" evidence="5">
    <location>
        <begin position="304"/>
        <end position="321"/>
    </location>
</feature>
<evidence type="ECO:0000256" key="1">
    <source>
        <dbReference type="ARBA" id="ARBA00004141"/>
    </source>
</evidence>
<feature type="transmembrane region" description="Helical" evidence="5">
    <location>
        <begin position="184"/>
        <end position="204"/>
    </location>
</feature>
<dbReference type="Proteomes" id="UP000887116">
    <property type="component" value="Unassembled WGS sequence"/>
</dbReference>
<dbReference type="Pfam" id="PF00083">
    <property type="entry name" value="Sugar_tr"/>
    <property type="match status" value="1"/>
</dbReference>
<reference evidence="6" key="1">
    <citation type="submission" date="2020-07" db="EMBL/GenBank/DDBJ databases">
        <title>Multicomponent nature underlies the extraordinary mechanical properties of spider dragline silk.</title>
        <authorList>
            <person name="Kono N."/>
            <person name="Nakamura H."/>
            <person name="Mori M."/>
            <person name="Yoshida Y."/>
            <person name="Ohtoshi R."/>
            <person name="Malay A.D."/>
            <person name="Moran D.A.P."/>
            <person name="Tomita M."/>
            <person name="Numata K."/>
            <person name="Arakawa K."/>
        </authorList>
    </citation>
    <scope>NUCLEOTIDE SEQUENCE</scope>
</reference>
<dbReference type="Gene3D" id="1.20.1250.20">
    <property type="entry name" value="MFS general substrate transporter like domains"/>
    <property type="match status" value="1"/>
</dbReference>
<evidence type="ECO:0000256" key="2">
    <source>
        <dbReference type="ARBA" id="ARBA00022692"/>
    </source>
</evidence>
<evidence type="ECO:0000313" key="7">
    <source>
        <dbReference type="Proteomes" id="UP000887116"/>
    </source>
</evidence>
<protein>
    <submittedName>
        <fullName evidence="6">Organic cation transporter 1</fullName>
    </submittedName>
</protein>
<dbReference type="EMBL" id="BMAO01016889">
    <property type="protein sequence ID" value="GFR11973.1"/>
    <property type="molecule type" value="Genomic_DNA"/>
</dbReference>
<evidence type="ECO:0000256" key="3">
    <source>
        <dbReference type="ARBA" id="ARBA00022989"/>
    </source>
</evidence>
<proteinExistence type="predicted"/>